<evidence type="ECO:0000256" key="2">
    <source>
        <dbReference type="ARBA" id="ARBA00017625"/>
    </source>
</evidence>
<dbReference type="InterPro" id="IPR020459">
    <property type="entry name" value="AMP-binding"/>
</dbReference>
<dbReference type="Gene3D" id="3.40.50.980">
    <property type="match status" value="2"/>
</dbReference>
<evidence type="ECO:0000259" key="5">
    <source>
        <dbReference type="Pfam" id="PF00501"/>
    </source>
</evidence>
<dbReference type="GO" id="GO:0031956">
    <property type="term" value="F:medium-chain fatty acid-CoA ligase activity"/>
    <property type="evidence" value="ECO:0007669"/>
    <property type="project" value="TreeGrafter"/>
</dbReference>
<proteinExistence type="inferred from homology"/>
<dbReference type="PANTHER" id="PTHR43201:SF5">
    <property type="entry name" value="MEDIUM-CHAIN ACYL-COA LIGASE ACSF2, MITOCHONDRIAL"/>
    <property type="match status" value="1"/>
</dbReference>
<dbReference type="PANTHER" id="PTHR43201">
    <property type="entry name" value="ACYL-COA SYNTHETASE"/>
    <property type="match status" value="1"/>
</dbReference>
<gene>
    <name evidence="6" type="primary">grsB</name>
    <name evidence="6" type="ORF">NCTC7878_02290</name>
</gene>
<dbReference type="SUPFAM" id="SSF56801">
    <property type="entry name" value="Acetyl-CoA synthetase-like"/>
    <property type="match status" value="1"/>
</dbReference>
<accession>A0A2X2JXR2</accession>
<dbReference type="InterPro" id="IPR000873">
    <property type="entry name" value="AMP-dep_synth/lig_dom"/>
</dbReference>
<evidence type="ECO:0000256" key="1">
    <source>
        <dbReference type="ARBA" id="ARBA00006432"/>
    </source>
</evidence>
<evidence type="ECO:0000256" key="4">
    <source>
        <dbReference type="ARBA" id="ARBA00032875"/>
    </source>
</evidence>
<dbReference type="InterPro" id="IPR020845">
    <property type="entry name" value="AMP-binding_CS"/>
</dbReference>
<keyword evidence="3 6" id="KW-0436">Ligase</keyword>
<name>A0A2X2JXR2_STAAU</name>
<dbReference type="PROSITE" id="PS00455">
    <property type="entry name" value="AMP_BINDING"/>
    <property type="match status" value="1"/>
</dbReference>
<feature type="domain" description="AMP-dependent synthetase/ligase" evidence="5">
    <location>
        <begin position="5"/>
        <end position="171"/>
    </location>
</feature>
<evidence type="ECO:0000256" key="3">
    <source>
        <dbReference type="ARBA" id="ARBA00022598"/>
    </source>
</evidence>
<comment type="similarity">
    <text evidence="1">Belongs to the ATP-dependent AMP-binding enzyme family.</text>
</comment>
<protein>
    <recommendedName>
        <fullName evidence="2">Putative long chain fatty acid-CoA ligase VraA</fullName>
    </recommendedName>
    <alternativeName>
        <fullName evidence="4">Acyl-CoA synthetase</fullName>
    </alternativeName>
</protein>
<evidence type="ECO:0000313" key="6">
    <source>
        <dbReference type="EMBL" id="SPZ98887.1"/>
    </source>
</evidence>
<dbReference type="Proteomes" id="UP000249913">
    <property type="component" value="Unassembled WGS sequence"/>
</dbReference>
<reference evidence="6 7" key="1">
    <citation type="submission" date="2018-06" db="EMBL/GenBank/DDBJ databases">
        <authorList>
            <consortium name="Pathogen Informatics"/>
            <person name="Doyle S."/>
        </authorList>
    </citation>
    <scope>NUCLEOTIDE SEQUENCE [LARGE SCALE GENOMIC DNA]</scope>
    <source>
        <strain evidence="6 7">NCTC7878</strain>
    </source>
</reference>
<sequence>MLSVFFAPNDIAILDLLFACFKTGAVFLPLNWRLNPKEIAAIVEDAQLKLLFYAEKHLSSLTDIDQNLLHMDIDVAQYDEIVNPDYHQPFQATPVEPQDLAALIYTSGTTGSPKGVMFSYESFVHNGANLELTYKFNSNYITIVSTPMFHVLGFNDTVLPVLMSGGTLILQRYF</sequence>
<dbReference type="AlphaFoldDB" id="A0A2X2JXR2"/>
<evidence type="ECO:0000313" key="7">
    <source>
        <dbReference type="Proteomes" id="UP000249913"/>
    </source>
</evidence>
<dbReference type="GO" id="GO:0006631">
    <property type="term" value="P:fatty acid metabolic process"/>
    <property type="evidence" value="ECO:0007669"/>
    <property type="project" value="TreeGrafter"/>
</dbReference>
<dbReference type="Pfam" id="PF00501">
    <property type="entry name" value="AMP-binding"/>
    <property type="match status" value="1"/>
</dbReference>
<dbReference type="PRINTS" id="PR00154">
    <property type="entry name" value="AMPBINDING"/>
</dbReference>
<organism evidence="6 7">
    <name type="scientific">Staphylococcus aureus</name>
    <dbReference type="NCBI Taxonomy" id="1280"/>
    <lineage>
        <taxon>Bacteria</taxon>
        <taxon>Bacillati</taxon>
        <taxon>Bacillota</taxon>
        <taxon>Bacilli</taxon>
        <taxon>Bacillales</taxon>
        <taxon>Staphylococcaceae</taxon>
        <taxon>Staphylococcus</taxon>
    </lineage>
</organism>
<dbReference type="EMBL" id="UAUX01000009">
    <property type="protein sequence ID" value="SPZ98887.1"/>
    <property type="molecule type" value="Genomic_DNA"/>
</dbReference>